<dbReference type="AlphaFoldDB" id="A0A2T0K853"/>
<gene>
    <name evidence="1" type="ORF">CLV67_1104</name>
</gene>
<organism evidence="1 2">
    <name type="scientific">Actinoplanes italicus</name>
    <dbReference type="NCBI Taxonomy" id="113567"/>
    <lineage>
        <taxon>Bacteria</taxon>
        <taxon>Bacillati</taxon>
        <taxon>Actinomycetota</taxon>
        <taxon>Actinomycetes</taxon>
        <taxon>Micromonosporales</taxon>
        <taxon>Micromonosporaceae</taxon>
        <taxon>Actinoplanes</taxon>
    </lineage>
</organism>
<protein>
    <submittedName>
        <fullName evidence="1">Uncharacterized protein</fullName>
    </submittedName>
</protein>
<sequence>MFWRKQKAAIAGFPPLHQALIHERGFTATMPADAWTALAASLGRHTALVRRPKWALPRRTLDVLVPLLQEVCSDLGRKGMLTVTADLRGPQAPGKTTPSRDLQVRPPVKSAVETWTIDPWLRLRAELRDGSVLDVLVVDRERTRRVTKRNPRGKTKVKRKTKQVQIIKVRRRLPENGASVRPPTAPPRWITVHVREGRRRSILAGAKIDRMPNSAEEQLDRILTVATEPFRWTPQTTAGGAR</sequence>
<dbReference type="RefSeq" id="WP_106322072.1">
    <property type="nucleotide sequence ID" value="NZ_BOMO01000055.1"/>
</dbReference>
<evidence type="ECO:0000313" key="2">
    <source>
        <dbReference type="Proteomes" id="UP000239415"/>
    </source>
</evidence>
<dbReference type="Proteomes" id="UP000239415">
    <property type="component" value="Unassembled WGS sequence"/>
</dbReference>
<evidence type="ECO:0000313" key="1">
    <source>
        <dbReference type="EMBL" id="PRX19252.1"/>
    </source>
</evidence>
<comment type="caution">
    <text evidence="1">The sequence shown here is derived from an EMBL/GenBank/DDBJ whole genome shotgun (WGS) entry which is preliminary data.</text>
</comment>
<keyword evidence="2" id="KW-1185">Reference proteome</keyword>
<name>A0A2T0K853_9ACTN</name>
<accession>A0A2T0K853</accession>
<dbReference type="EMBL" id="PVMZ01000010">
    <property type="protein sequence ID" value="PRX19252.1"/>
    <property type="molecule type" value="Genomic_DNA"/>
</dbReference>
<reference evidence="1 2" key="1">
    <citation type="submission" date="2018-03" db="EMBL/GenBank/DDBJ databases">
        <title>Genomic Encyclopedia of Archaeal and Bacterial Type Strains, Phase II (KMG-II): from individual species to whole genera.</title>
        <authorList>
            <person name="Goeker M."/>
        </authorList>
    </citation>
    <scope>NUCLEOTIDE SEQUENCE [LARGE SCALE GENOMIC DNA]</scope>
    <source>
        <strain evidence="1 2">DSM 43146</strain>
    </source>
</reference>
<proteinExistence type="predicted"/>
<dbReference type="OrthoDB" id="3462662at2"/>